<keyword evidence="8" id="KW-0067">ATP-binding</keyword>
<evidence type="ECO:0000256" key="9">
    <source>
        <dbReference type="ARBA" id="ARBA00022842"/>
    </source>
</evidence>
<evidence type="ECO:0000313" key="12">
    <source>
        <dbReference type="Proteomes" id="UP001056291"/>
    </source>
</evidence>
<keyword evidence="6" id="KW-0479">Metal-binding</keyword>
<evidence type="ECO:0000256" key="2">
    <source>
        <dbReference type="ARBA" id="ARBA00007599"/>
    </source>
</evidence>
<dbReference type="EMBL" id="CP098747">
    <property type="protein sequence ID" value="USG61332.1"/>
    <property type="molecule type" value="Genomic_DNA"/>
</dbReference>
<proteinExistence type="inferred from homology"/>
<evidence type="ECO:0000256" key="8">
    <source>
        <dbReference type="ARBA" id="ARBA00022840"/>
    </source>
</evidence>
<dbReference type="Gene3D" id="3.40.50.300">
    <property type="entry name" value="P-loop containing nucleotide triphosphate hydrolases"/>
    <property type="match status" value="1"/>
</dbReference>
<name>A0ABY4W2B4_9PROT</name>
<organism evidence="11 12">
    <name type="scientific">Sneathiella marina</name>
    <dbReference type="NCBI Taxonomy" id="2950108"/>
    <lineage>
        <taxon>Bacteria</taxon>
        <taxon>Pseudomonadati</taxon>
        <taxon>Pseudomonadota</taxon>
        <taxon>Alphaproteobacteria</taxon>
        <taxon>Sneathiellales</taxon>
        <taxon>Sneathiellaceae</taxon>
        <taxon>Sneathiella</taxon>
    </lineage>
</organism>
<protein>
    <recommendedName>
        <fullName evidence="3">tRNA threonylcarbamoyladenosine biosynthesis protein TsaE</fullName>
    </recommendedName>
    <alternativeName>
        <fullName evidence="10">t(6)A37 threonylcarbamoyladenosine biosynthesis protein TsaE</fullName>
    </alternativeName>
</protein>
<keyword evidence="9" id="KW-0460">Magnesium</keyword>
<dbReference type="PANTHER" id="PTHR33540:SF2">
    <property type="entry name" value="TRNA THREONYLCARBAMOYLADENOSINE BIOSYNTHESIS PROTEIN TSAE"/>
    <property type="match status" value="1"/>
</dbReference>
<dbReference type="InterPro" id="IPR003442">
    <property type="entry name" value="T6A_TsaE"/>
</dbReference>
<evidence type="ECO:0000256" key="1">
    <source>
        <dbReference type="ARBA" id="ARBA00004496"/>
    </source>
</evidence>
<dbReference type="PANTHER" id="PTHR33540">
    <property type="entry name" value="TRNA THREONYLCARBAMOYLADENOSINE BIOSYNTHESIS PROTEIN TSAE"/>
    <property type="match status" value="1"/>
</dbReference>
<keyword evidence="4" id="KW-0963">Cytoplasm</keyword>
<keyword evidence="5" id="KW-0819">tRNA processing</keyword>
<keyword evidence="7" id="KW-0547">Nucleotide-binding</keyword>
<dbReference type="Pfam" id="PF02367">
    <property type="entry name" value="TsaE"/>
    <property type="match status" value="1"/>
</dbReference>
<dbReference type="InterPro" id="IPR027417">
    <property type="entry name" value="P-loop_NTPase"/>
</dbReference>
<evidence type="ECO:0000256" key="5">
    <source>
        <dbReference type="ARBA" id="ARBA00022694"/>
    </source>
</evidence>
<evidence type="ECO:0000256" key="4">
    <source>
        <dbReference type="ARBA" id="ARBA00022490"/>
    </source>
</evidence>
<gene>
    <name evidence="11" type="primary">tsaE</name>
    <name evidence="11" type="ORF">NBZ79_19420</name>
</gene>
<reference evidence="11" key="1">
    <citation type="submission" date="2022-06" db="EMBL/GenBank/DDBJ databases">
        <title>Sneathiella actinostolidae sp. nov., isolated from a sea anemonein the Western Pacific Ocean.</title>
        <authorList>
            <person name="Wei M.J."/>
        </authorList>
    </citation>
    <scope>NUCLEOTIDE SEQUENCE</scope>
    <source>
        <strain evidence="11">PHK-P5</strain>
    </source>
</reference>
<dbReference type="Proteomes" id="UP001056291">
    <property type="component" value="Chromosome"/>
</dbReference>
<keyword evidence="12" id="KW-1185">Reference proteome</keyword>
<dbReference type="RefSeq" id="WP_251934319.1">
    <property type="nucleotide sequence ID" value="NZ_CP098747.1"/>
</dbReference>
<dbReference type="SUPFAM" id="SSF52540">
    <property type="entry name" value="P-loop containing nucleoside triphosphate hydrolases"/>
    <property type="match status" value="1"/>
</dbReference>
<dbReference type="NCBIfam" id="TIGR00150">
    <property type="entry name" value="T6A_YjeE"/>
    <property type="match status" value="1"/>
</dbReference>
<evidence type="ECO:0000313" key="11">
    <source>
        <dbReference type="EMBL" id="USG61332.1"/>
    </source>
</evidence>
<comment type="subcellular location">
    <subcellularLocation>
        <location evidence="1">Cytoplasm</location>
    </subcellularLocation>
</comment>
<evidence type="ECO:0000256" key="10">
    <source>
        <dbReference type="ARBA" id="ARBA00032441"/>
    </source>
</evidence>
<evidence type="ECO:0000256" key="6">
    <source>
        <dbReference type="ARBA" id="ARBA00022723"/>
    </source>
</evidence>
<accession>A0ABY4W2B4</accession>
<evidence type="ECO:0000256" key="3">
    <source>
        <dbReference type="ARBA" id="ARBA00019010"/>
    </source>
</evidence>
<evidence type="ECO:0000256" key="7">
    <source>
        <dbReference type="ARBA" id="ARBA00022741"/>
    </source>
</evidence>
<comment type="similarity">
    <text evidence="2">Belongs to the TsaE family.</text>
</comment>
<sequence length="166" mass="18364">MPEQPVILEKHLQSQSETIAFAHHFSSILKTGDVVTLSGTLGAGKTAFIRAVLQSLIDPALEVPSPTFNLLLTYDIPAQNTTVYHYDFYRVETPDEVLELDVDEAFDNGICLIEWADRMGPYLPDDFLDIAINPDTARGAEYRTLVLSGNMSWQTRLSSVKAAFGA</sequence>